<dbReference type="GO" id="GO:0016616">
    <property type="term" value="F:oxidoreductase activity, acting on the CH-OH group of donors, NAD or NADP as acceptor"/>
    <property type="evidence" value="ECO:0007669"/>
    <property type="project" value="UniProtKB-ARBA"/>
</dbReference>
<evidence type="ECO:0000256" key="6">
    <source>
        <dbReference type="PIRSR" id="PIRSR000097-3"/>
    </source>
</evidence>
<evidence type="ECO:0000256" key="1">
    <source>
        <dbReference type="ARBA" id="ARBA00007905"/>
    </source>
</evidence>
<dbReference type="PANTHER" id="PTHR43827">
    <property type="entry name" value="2,5-DIKETO-D-GLUCONIC ACID REDUCTASE"/>
    <property type="match status" value="1"/>
</dbReference>
<comment type="similarity">
    <text evidence="1">Belongs to the aldo/keto reductase family.</text>
</comment>
<dbReference type="InterPro" id="IPR018170">
    <property type="entry name" value="Aldo/ket_reductase_CS"/>
</dbReference>
<dbReference type="PROSITE" id="PS00798">
    <property type="entry name" value="ALDOKETO_REDUCTASE_1"/>
    <property type="match status" value="1"/>
</dbReference>
<sequence>MASRNVPYFKLNTGASIPAIGLGCWGGVTKEDRYAARHWILAALKAGYRHLDTAWAYGTEESVGWAIKESGIPREEIFVTTKLPPHHGGIVEESLNQSLSALKLDYVDLYLIHWPQRYVYEDNNPDPVDENGNLKVTESPSIPEVWAQMEKVFAAGKAKAIGVSNYSIKTLEILLPSAKVVPAMNQVELHPYLAQPELKAYCNSKGILMTAYTPTGYATVRNDPTITELAAKYGVNSAQIILAWHVWRGNCAVPKSANPEHQKTNLILPKLSQEDLEKVSSLDRGQRLCNKGDEKGQVYGYTLEQLGW</sequence>
<dbReference type="PROSITE" id="PS00062">
    <property type="entry name" value="ALDOKETO_REDUCTASE_2"/>
    <property type="match status" value="1"/>
</dbReference>
<evidence type="ECO:0000256" key="2">
    <source>
        <dbReference type="ARBA" id="ARBA00022857"/>
    </source>
</evidence>
<dbReference type="OMA" id="WITTKLP"/>
<feature type="binding site" evidence="5">
    <location>
        <position position="113"/>
    </location>
    <ligand>
        <name>substrate</name>
    </ligand>
</feature>
<gene>
    <name evidence="8" type="ORF">GLOTRDRAFT_75656</name>
</gene>
<dbReference type="SUPFAM" id="SSF51430">
    <property type="entry name" value="NAD(P)-linked oxidoreductase"/>
    <property type="match status" value="1"/>
</dbReference>
<evidence type="ECO:0000313" key="8">
    <source>
        <dbReference type="EMBL" id="EPQ55517.1"/>
    </source>
</evidence>
<dbReference type="RefSeq" id="XP_007865604.1">
    <property type="nucleotide sequence ID" value="XM_007867413.1"/>
</dbReference>
<dbReference type="Gene3D" id="3.20.20.100">
    <property type="entry name" value="NADP-dependent oxidoreductase domain"/>
    <property type="match status" value="1"/>
</dbReference>
<feature type="active site" description="Proton donor" evidence="4">
    <location>
        <position position="57"/>
    </location>
</feature>
<protein>
    <submittedName>
        <fullName evidence="8">Reductase AKOR2</fullName>
    </submittedName>
</protein>
<name>S7Q7M1_GLOTA</name>
<evidence type="ECO:0000313" key="9">
    <source>
        <dbReference type="Proteomes" id="UP000030669"/>
    </source>
</evidence>
<dbReference type="KEGG" id="gtr:GLOTRDRAFT_75656"/>
<dbReference type="PROSITE" id="PS51257">
    <property type="entry name" value="PROKAR_LIPOPROTEIN"/>
    <property type="match status" value="1"/>
</dbReference>
<dbReference type="PIRSF" id="PIRSF000097">
    <property type="entry name" value="AKR"/>
    <property type="match status" value="1"/>
</dbReference>
<organism evidence="8 9">
    <name type="scientific">Gloeophyllum trabeum (strain ATCC 11539 / FP-39264 / Madison 617)</name>
    <name type="common">Brown rot fungus</name>
    <dbReference type="NCBI Taxonomy" id="670483"/>
    <lineage>
        <taxon>Eukaryota</taxon>
        <taxon>Fungi</taxon>
        <taxon>Dikarya</taxon>
        <taxon>Basidiomycota</taxon>
        <taxon>Agaricomycotina</taxon>
        <taxon>Agaricomycetes</taxon>
        <taxon>Gloeophyllales</taxon>
        <taxon>Gloeophyllaceae</taxon>
        <taxon>Gloeophyllum</taxon>
    </lineage>
</organism>
<feature type="domain" description="NADP-dependent oxidoreductase" evidence="7">
    <location>
        <begin position="20"/>
        <end position="283"/>
    </location>
</feature>
<dbReference type="GeneID" id="19308533"/>
<accession>S7Q7M1</accession>
<dbReference type="STRING" id="670483.S7Q7M1"/>
<dbReference type="PRINTS" id="PR00069">
    <property type="entry name" value="ALDKETRDTASE"/>
</dbReference>
<dbReference type="OrthoDB" id="416253at2759"/>
<evidence type="ECO:0000256" key="4">
    <source>
        <dbReference type="PIRSR" id="PIRSR000097-1"/>
    </source>
</evidence>
<dbReference type="CDD" id="cd19071">
    <property type="entry name" value="AKR_AKR1-5-like"/>
    <property type="match status" value="1"/>
</dbReference>
<proteinExistence type="inferred from homology"/>
<keyword evidence="3" id="KW-0560">Oxidoreductase</keyword>
<reference evidence="8 9" key="1">
    <citation type="journal article" date="2012" name="Science">
        <title>The Paleozoic origin of enzymatic lignin decomposition reconstructed from 31 fungal genomes.</title>
        <authorList>
            <person name="Floudas D."/>
            <person name="Binder M."/>
            <person name="Riley R."/>
            <person name="Barry K."/>
            <person name="Blanchette R.A."/>
            <person name="Henrissat B."/>
            <person name="Martinez A.T."/>
            <person name="Otillar R."/>
            <person name="Spatafora J.W."/>
            <person name="Yadav J.S."/>
            <person name="Aerts A."/>
            <person name="Benoit I."/>
            <person name="Boyd A."/>
            <person name="Carlson A."/>
            <person name="Copeland A."/>
            <person name="Coutinho P.M."/>
            <person name="de Vries R.P."/>
            <person name="Ferreira P."/>
            <person name="Findley K."/>
            <person name="Foster B."/>
            <person name="Gaskell J."/>
            <person name="Glotzer D."/>
            <person name="Gorecki P."/>
            <person name="Heitman J."/>
            <person name="Hesse C."/>
            <person name="Hori C."/>
            <person name="Igarashi K."/>
            <person name="Jurgens J.A."/>
            <person name="Kallen N."/>
            <person name="Kersten P."/>
            <person name="Kohler A."/>
            <person name="Kuees U."/>
            <person name="Kumar T.K.A."/>
            <person name="Kuo A."/>
            <person name="LaButti K."/>
            <person name="Larrondo L.F."/>
            <person name="Lindquist E."/>
            <person name="Ling A."/>
            <person name="Lombard V."/>
            <person name="Lucas S."/>
            <person name="Lundell T."/>
            <person name="Martin R."/>
            <person name="McLaughlin D.J."/>
            <person name="Morgenstern I."/>
            <person name="Morin E."/>
            <person name="Murat C."/>
            <person name="Nagy L.G."/>
            <person name="Nolan M."/>
            <person name="Ohm R.A."/>
            <person name="Patyshakuliyeva A."/>
            <person name="Rokas A."/>
            <person name="Ruiz-Duenas F.J."/>
            <person name="Sabat G."/>
            <person name="Salamov A."/>
            <person name="Samejima M."/>
            <person name="Schmutz J."/>
            <person name="Slot J.C."/>
            <person name="St John F."/>
            <person name="Stenlid J."/>
            <person name="Sun H."/>
            <person name="Sun S."/>
            <person name="Syed K."/>
            <person name="Tsang A."/>
            <person name="Wiebenga A."/>
            <person name="Young D."/>
            <person name="Pisabarro A."/>
            <person name="Eastwood D.C."/>
            <person name="Martin F."/>
            <person name="Cullen D."/>
            <person name="Grigoriev I.V."/>
            <person name="Hibbett D.S."/>
        </authorList>
    </citation>
    <scope>NUCLEOTIDE SEQUENCE [LARGE SCALE GENOMIC DNA]</scope>
    <source>
        <strain evidence="8 9">ATCC 11539</strain>
    </source>
</reference>
<dbReference type="AlphaFoldDB" id="S7Q7M1"/>
<dbReference type="Pfam" id="PF00248">
    <property type="entry name" value="Aldo_ket_red"/>
    <property type="match status" value="1"/>
</dbReference>
<dbReference type="InterPro" id="IPR036812">
    <property type="entry name" value="NAD(P)_OxRdtase_dom_sf"/>
</dbReference>
<dbReference type="EMBL" id="KB469301">
    <property type="protein sequence ID" value="EPQ55517.1"/>
    <property type="molecule type" value="Genomic_DNA"/>
</dbReference>
<dbReference type="Proteomes" id="UP000030669">
    <property type="component" value="Unassembled WGS sequence"/>
</dbReference>
<evidence type="ECO:0000259" key="7">
    <source>
        <dbReference type="Pfam" id="PF00248"/>
    </source>
</evidence>
<dbReference type="PANTHER" id="PTHR43827:SF3">
    <property type="entry name" value="NADP-DEPENDENT OXIDOREDUCTASE DOMAIN-CONTAINING PROTEIN"/>
    <property type="match status" value="1"/>
</dbReference>
<dbReference type="InterPro" id="IPR023210">
    <property type="entry name" value="NADP_OxRdtase_dom"/>
</dbReference>
<evidence type="ECO:0000256" key="5">
    <source>
        <dbReference type="PIRSR" id="PIRSR000097-2"/>
    </source>
</evidence>
<dbReference type="eggNOG" id="KOG1577">
    <property type="taxonomic scope" value="Eukaryota"/>
</dbReference>
<dbReference type="FunFam" id="3.20.20.100:FF:000002">
    <property type="entry name" value="2,5-diketo-D-gluconic acid reductase A"/>
    <property type="match status" value="1"/>
</dbReference>
<feature type="site" description="Lowers pKa of active site Tyr" evidence="6">
    <location>
        <position position="82"/>
    </location>
</feature>
<dbReference type="InterPro" id="IPR020471">
    <property type="entry name" value="AKR"/>
</dbReference>
<keyword evidence="9" id="KW-1185">Reference proteome</keyword>
<dbReference type="HOGENOM" id="CLU_023205_0_0_1"/>
<evidence type="ECO:0000256" key="3">
    <source>
        <dbReference type="ARBA" id="ARBA00023002"/>
    </source>
</evidence>
<keyword evidence="2" id="KW-0521">NADP</keyword>